<comment type="caution">
    <text evidence="7">Lacks conserved residue(s) required for the propagation of feature annotation.</text>
</comment>
<comment type="pathway">
    <text evidence="1 7 8">Porphyrin-containing compound metabolism; protoporphyrin-IX biosynthesis; coproporphyrinogen-III from 5-aminolevulinate: step 4/4.</text>
</comment>
<evidence type="ECO:0000256" key="3">
    <source>
        <dbReference type="ARBA" id="ARBA00012288"/>
    </source>
</evidence>
<dbReference type="Gene3D" id="3.20.20.210">
    <property type="match status" value="1"/>
</dbReference>
<dbReference type="NCBIfam" id="TIGR01464">
    <property type="entry name" value="hemE"/>
    <property type="match status" value="1"/>
</dbReference>
<comment type="subunit">
    <text evidence="7">Homodimer.</text>
</comment>
<feature type="binding site" evidence="7">
    <location>
        <position position="74"/>
    </location>
    <ligand>
        <name>substrate</name>
    </ligand>
</feature>
<evidence type="ECO:0000256" key="2">
    <source>
        <dbReference type="ARBA" id="ARBA00009935"/>
    </source>
</evidence>
<dbReference type="AlphaFoldDB" id="A0A842HDI2"/>
<dbReference type="GO" id="GO:0005829">
    <property type="term" value="C:cytosol"/>
    <property type="evidence" value="ECO:0007669"/>
    <property type="project" value="TreeGrafter"/>
</dbReference>
<evidence type="ECO:0000313" key="13">
    <source>
        <dbReference type="Proteomes" id="UP000546464"/>
    </source>
</evidence>
<comment type="catalytic activity">
    <reaction evidence="7 8">
        <text>uroporphyrinogen III + 4 H(+) = coproporphyrinogen III + 4 CO2</text>
        <dbReference type="Rhea" id="RHEA:19865"/>
        <dbReference type="ChEBI" id="CHEBI:15378"/>
        <dbReference type="ChEBI" id="CHEBI:16526"/>
        <dbReference type="ChEBI" id="CHEBI:57308"/>
        <dbReference type="ChEBI" id="CHEBI:57309"/>
        <dbReference type="EC" id="4.1.1.37"/>
    </reaction>
</comment>
<evidence type="ECO:0000256" key="7">
    <source>
        <dbReference type="HAMAP-Rule" id="MF_00218"/>
    </source>
</evidence>
<sequence>MTSRERFLAAVRGEVLDRPPMWLMRQAGRYLPEYRALKQKHDFLTLAKTPALATEVTLQPIRRYGFDAAIIFSDILVIPEAMGQPYHFRDQGGIGMDYALETAAQIDALTPEAVRERLNYVAQALRQTRAELGPDHALLGFGGSPWTLAAYMIEGGSAEGFPKLLALLEHEPVLFGRLMEKLCAALAEYFQMQIEAGADAIQIFDSWAALAPQGRYEEVSVRWICELIRALPADFPVILYAKGRAHERDALVSSGAAVLSLDWTVNLPRYRDGLANPPALQGNLDPAILDTTEEATRSAVGALLESMRGQGGYIFNLGHGIHPQAKVENVAALVDTVKSFR</sequence>
<feature type="binding site" evidence="7">
    <location>
        <begin position="25"/>
        <end position="29"/>
    </location>
    <ligand>
        <name>substrate</name>
    </ligand>
</feature>
<feature type="binding site" evidence="7">
    <location>
        <position position="206"/>
    </location>
    <ligand>
        <name>substrate</name>
    </ligand>
</feature>
<dbReference type="InterPro" id="IPR006361">
    <property type="entry name" value="Uroporphyrinogen_deCO2ase_HemE"/>
</dbReference>
<dbReference type="GO" id="GO:0004853">
    <property type="term" value="F:uroporphyrinogen decarboxylase activity"/>
    <property type="evidence" value="ECO:0007669"/>
    <property type="project" value="UniProtKB-UniRule"/>
</dbReference>
<comment type="function">
    <text evidence="7">Catalyzes the decarboxylation of four acetate groups of uroporphyrinogen-III to yield coproporphyrinogen-III.</text>
</comment>
<feature type="site" description="Transition state stabilizer" evidence="7">
    <location>
        <position position="74"/>
    </location>
</feature>
<dbReference type="EC" id="4.1.1.37" evidence="3 7"/>
<evidence type="ECO:0000256" key="9">
    <source>
        <dbReference type="RuleBase" id="RU004169"/>
    </source>
</evidence>
<dbReference type="PROSITE" id="PS00906">
    <property type="entry name" value="UROD_1"/>
    <property type="match status" value="1"/>
</dbReference>
<dbReference type="UniPathway" id="UPA00251">
    <property type="reaction ID" value="UER00321"/>
</dbReference>
<dbReference type="HAMAP" id="MF_00218">
    <property type="entry name" value="URO_D"/>
    <property type="match status" value="1"/>
</dbReference>
<protein>
    <recommendedName>
        <fullName evidence="3 7">Uroporphyrinogen decarboxylase</fullName>
        <shortName evidence="7">UPD</shortName>
        <shortName evidence="7">URO-D</shortName>
        <ecNumber evidence="3 7">4.1.1.37</ecNumber>
    </recommendedName>
</protein>
<comment type="subcellular location">
    <subcellularLocation>
        <location evidence="7">Cytoplasm</location>
    </subcellularLocation>
</comment>
<reference evidence="12 13" key="1">
    <citation type="submission" date="2020-07" db="EMBL/GenBank/DDBJ databases">
        <authorList>
            <person name="Feng X."/>
        </authorList>
    </citation>
    <scope>NUCLEOTIDE SEQUENCE [LARGE SCALE GENOMIC DNA]</scope>
    <source>
        <strain evidence="12 13">JCM31066</strain>
    </source>
</reference>
<dbReference type="RefSeq" id="WP_185675090.1">
    <property type="nucleotide sequence ID" value="NZ_JACHVB010000020.1"/>
</dbReference>
<feature type="domain" description="Uroporphyrinogen decarboxylase (URO-D)" evidence="10">
    <location>
        <begin position="20"/>
        <end position="29"/>
    </location>
</feature>
<evidence type="ECO:0000256" key="8">
    <source>
        <dbReference type="RuleBase" id="RU000554"/>
    </source>
</evidence>
<evidence type="ECO:0000256" key="4">
    <source>
        <dbReference type="ARBA" id="ARBA00022793"/>
    </source>
</evidence>
<dbReference type="Pfam" id="PF01208">
    <property type="entry name" value="URO-D"/>
    <property type="match status" value="1"/>
</dbReference>
<keyword evidence="5 7" id="KW-0456">Lyase</keyword>
<dbReference type="InterPro" id="IPR000257">
    <property type="entry name" value="Uroporphyrinogen_deCOase"/>
</dbReference>
<keyword evidence="13" id="KW-1185">Reference proteome</keyword>
<comment type="similarity">
    <text evidence="2 7 9">Belongs to the uroporphyrinogen decarboxylase family.</text>
</comment>
<evidence type="ECO:0000259" key="11">
    <source>
        <dbReference type="PROSITE" id="PS00907"/>
    </source>
</evidence>
<keyword evidence="6 7" id="KW-0627">Porphyrin biosynthesis</keyword>
<dbReference type="PANTHER" id="PTHR21091:SF169">
    <property type="entry name" value="UROPORPHYRINOGEN DECARBOXYLASE"/>
    <property type="match status" value="1"/>
</dbReference>
<feature type="binding site" evidence="7">
    <location>
        <position position="319"/>
    </location>
    <ligand>
        <name>substrate</name>
    </ligand>
</feature>
<evidence type="ECO:0000259" key="10">
    <source>
        <dbReference type="PROSITE" id="PS00906"/>
    </source>
</evidence>
<evidence type="ECO:0000256" key="6">
    <source>
        <dbReference type="ARBA" id="ARBA00023244"/>
    </source>
</evidence>
<organism evidence="12 13">
    <name type="scientific">Ruficoccus amylovorans</name>
    <dbReference type="NCBI Taxonomy" id="1804625"/>
    <lineage>
        <taxon>Bacteria</taxon>
        <taxon>Pseudomonadati</taxon>
        <taxon>Verrucomicrobiota</taxon>
        <taxon>Opitutia</taxon>
        <taxon>Puniceicoccales</taxon>
        <taxon>Cerasicoccaceae</taxon>
        <taxon>Ruficoccus</taxon>
    </lineage>
</organism>
<proteinExistence type="inferred from homology"/>
<evidence type="ECO:0000313" key="12">
    <source>
        <dbReference type="EMBL" id="MBC2594108.1"/>
    </source>
</evidence>
<dbReference type="PROSITE" id="PS00907">
    <property type="entry name" value="UROD_2"/>
    <property type="match status" value="1"/>
</dbReference>
<dbReference type="EMBL" id="JACHVB010000020">
    <property type="protein sequence ID" value="MBC2594108.1"/>
    <property type="molecule type" value="Genomic_DNA"/>
</dbReference>
<dbReference type="CDD" id="cd00717">
    <property type="entry name" value="URO-D"/>
    <property type="match status" value="1"/>
</dbReference>
<dbReference type="InterPro" id="IPR038071">
    <property type="entry name" value="UROD/MetE-like_sf"/>
</dbReference>
<feature type="domain" description="Uroporphyrinogen decarboxylase (URO-D)" evidence="11">
    <location>
        <begin position="139"/>
        <end position="155"/>
    </location>
</feature>
<evidence type="ECO:0000256" key="1">
    <source>
        <dbReference type="ARBA" id="ARBA00004804"/>
    </source>
</evidence>
<dbReference type="Proteomes" id="UP000546464">
    <property type="component" value="Unassembled WGS sequence"/>
</dbReference>
<dbReference type="PANTHER" id="PTHR21091">
    <property type="entry name" value="METHYLTETRAHYDROFOLATE:HOMOCYSTEINE METHYLTRANSFERASE RELATED"/>
    <property type="match status" value="1"/>
</dbReference>
<name>A0A842HDI2_9BACT</name>
<keyword evidence="4 7" id="KW-0210">Decarboxylase</keyword>
<feature type="binding site" evidence="7">
    <location>
        <position position="151"/>
    </location>
    <ligand>
        <name>substrate</name>
    </ligand>
</feature>
<evidence type="ECO:0000256" key="5">
    <source>
        <dbReference type="ARBA" id="ARBA00023239"/>
    </source>
</evidence>
<dbReference type="SUPFAM" id="SSF51726">
    <property type="entry name" value="UROD/MetE-like"/>
    <property type="match status" value="1"/>
</dbReference>
<comment type="caution">
    <text evidence="12">The sequence shown here is derived from an EMBL/GenBank/DDBJ whole genome shotgun (WGS) entry which is preliminary data.</text>
</comment>
<gene>
    <name evidence="7" type="primary">hemE</name>
    <name evidence="12" type="ORF">H5P28_07510</name>
</gene>
<dbReference type="GO" id="GO:0006782">
    <property type="term" value="P:protoporphyrinogen IX biosynthetic process"/>
    <property type="evidence" value="ECO:0007669"/>
    <property type="project" value="UniProtKB-UniRule"/>
</dbReference>
<accession>A0A842HDI2</accession>
<keyword evidence="7" id="KW-0963">Cytoplasm</keyword>